<organism evidence="7 8">
    <name type="scientific">Sphingomonas molluscorum</name>
    <dbReference type="NCBI Taxonomy" id="418184"/>
    <lineage>
        <taxon>Bacteria</taxon>
        <taxon>Pseudomonadati</taxon>
        <taxon>Pseudomonadota</taxon>
        <taxon>Alphaproteobacteria</taxon>
        <taxon>Sphingomonadales</taxon>
        <taxon>Sphingomonadaceae</taxon>
        <taxon>Sphingomonas</taxon>
    </lineage>
</organism>
<dbReference type="EC" id="2.7.13.3" evidence="2"/>
<comment type="catalytic activity">
    <reaction evidence="1">
        <text>ATP + protein L-histidine = ADP + protein N-phospho-L-histidine.</text>
        <dbReference type="EC" id="2.7.13.3"/>
    </reaction>
</comment>
<feature type="domain" description="Histidine kinase" evidence="6">
    <location>
        <begin position="238"/>
        <end position="454"/>
    </location>
</feature>
<dbReference type="PANTHER" id="PTHR43711">
    <property type="entry name" value="TWO-COMPONENT HISTIDINE KINASE"/>
    <property type="match status" value="1"/>
</dbReference>
<keyword evidence="5" id="KW-0902">Two-component regulatory system</keyword>
<dbReference type="RefSeq" id="WP_239555467.1">
    <property type="nucleotide sequence ID" value="NZ_JBBGZA010000001.1"/>
</dbReference>
<dbReference type="PRINTS" id="PR00344">
    <property type="entry name" value="BCTRLSENSOR"/>
</dbReference>
<protein>
    <recommendedName>
        <fullName evidence="2">histidine kinase</fullName>
        <ecNumber evidence="2">2.7.13.3</ecNumber>
    </recommendedName>
</protein>
<dbReference type="SMART" id="SM00387">
    <property type="entry name" value="HATPase_c"/>
    <property type="match status" value="1"/>
</dbReference>
<evidence type="ECO:0000313" key="7">
    <source>
        <dbReference type="EMBL" id="MEJ5095392.1"/>
    </source>
</evidence>
<dbReference type="PANTHER" id="PTHR43711:SF26">
    <property type="entry name" value="SENSOR HISTIDINE KINASE RCSC"/>
    <property type="match status" value="1"/>
</dbReference>
<dbReference type="InterPro" id="IPR035965">
    <property type="entry name" value="PAS-like_dom_sf"/>
</dbReference>
<dbReference type="InterPro" id="IPR003594">
    <property type="entry name" value="HATPase_dom"/>
</dbReference>
<accession>A0ABU8Q791</accession>
<keyword evidence="8" id="KW-1185">Reference proteome</keyword>
<evidence type="ECO:0000259" key="6">
    <source>
        <dbReference type="PROSITE" id="PS50109"/>
    </source>
</evidence>
<evidence type="ECO:0000256" key="2">
    <source>
        <dbReference type="ARBA" id="ARBA00012438"/>
    </source>
</evidence>
<evidence type="ECO:0000256" key="5">
    <source>
        <dbReference type="ARBA" id="ARBA00023012"/>
    </source>
</evidence>
<dbReference type="Proteomes" id="UP001380365">
    <property type="component" value="Unassembled WGS sequence"/>
</dbReference>
<evidence type="ECO:0000313" key="8">
    <source>
        <dbReference type="Proteomes" id="UP001380365"/>
    </source>
</evidence>
<sequence>MSGFDRYHQPASAMLDADGRLRHAEPRLAGLNARAGGEPGQPIAVPAMAELVRISRRLGIDVARKILVADGEDDIELWVQVEPEGDGLRLTVGAWGLPGDGEGTHDDADAAELLALDADWRWEADSGLHLTYVSPAAGSRFGFDATDVLGRPLTWLFQLTDDGEGGFPMLGAMASQQPFEGQYATLRDTGRTVLLSGVPRTDAGGRFAGFIGAAHAVEPDVPETQPEPQGLPQNFGKRLRAALRQPLDRIVAHADSISAQADGALLQDYADYAGDIASAGRHLMGLVNDLEDVQAVEDPDFAIAVESLDLADVTRRAAGLLAVRAERAGVTIDRPGAHETLAARGEFRRALQILVNLIGNAVRYSPPGATVWVRLEREGQIACVIVADQGKGIAPEDQARIFEKFERVDPSEQGGSGLGLYIARRLARAMGGDIVVDSALGEGARFVLTLPLVE</sequence>
<evidence type="ECO:0000256" key="3">
    <source>
        <dbReference type="ARBA" id="ARBA00022679"/>
    </source>
</evidence>
<keyword evidence="4 7" id="KW-0418">Kinase</keyword>
<keyword evidence="3" id="KW-0808">Transferase</keyword>
<dbReference type="EMBL" id="JBBGZA010000001">
    <property type="protein sequence ID" value="MEJ5095392.1"/>
    <property type="molecule type" value="Genomic_DNA"/>
</dbReference>
<dbReference type="Gene3D" id="3.30.450.20">
    <property type="entry name" value="PAS domain"/>
    <property type="match status" value="1"/>
</dbReference>
<dbReference type="Pfam" id="PF02518">
    <property type="entry name" value="HATPase_c"/>
    <property type="match status" value="1"/>
</dbReference>
<proteinExistence type="predicted"/>
<comment type="caution">
    <text evidence="7">The sequence shown here is derived from an EMBL/GenBank/DDBJ whole genome shotgun (WGS) entry which is preliminary data.</text>
</comment>
<evidence type="ECO:0000256" key="1">
    <source>
        <dbReference type="ARBA" id="ARBA00000085"/>
    </source>
</evidence>
<reference evidence="7 8" key="1">
    <citation type="submission" date="2023-12" db="EMBL/GenBank/DDBJ databases">
        <title>Gut-associated functions are favored during microbiome assembly across C. elegans life.</title>
        <authorList>
            <person name="Zimmermann J."/>
        </authorList>
    </citation>
    <scope>NUCLEOTIDE SEQUENCE [LARGE SCALE GENOMIC DNA]</scope>
    <source>
        <strain evidence="7 8">JUb134</strain>
    </source>
</reference>
<dbReference type="Gene3D" id="3.30.565.10">
    <property type="entry name" value="Histidine kinase-like ATPase, C-terminal domain"/>
    <property type="match status" value="1"/>
</dbReference>
<dbReference type="SUPFAM" id="SSF55874">
    <property type="entry name" value="ATPase domain of HSP90 chaperone/DNA topoisomerase II/histidine kinase"/>
    <property type="match status" value="1"/>
</dbReference>
<dbReference type="InterPro" id="IPR005467">
    <property type="entry name" value="His_kinase_dom"/>
</dbReference>
<name>A0ABU8Q791_9SPHN</name>
<dbReference type="InterPro" id="IPR000014">
    <property type="entry name" value="PAS"/>
</dbReference>
<dbReference type="InterPro" id="IPR036890">
    <property type="entry name" value="HATPase_C_sf"/>
</dbReference>
<dbReference type="InterPro" id="IPR050736">
    <property type="entry name" value="Sensor_HK_Regulatory"/>
</dbReference>
<gene>
    <name evidence="7" type="ORF">WH159_12690</name>
</gene>
<dbReference type="PROSITE" id="PS50109">
    <property type="entry name" value="HIS_KIN"/>
    <property type="match status" value="1"/>
</dbReference>
<dbReference type="InterPro" id="IPR004358">
    <property type="entry name" value="Sig_transdc_His_kin-like_C"/>
</dbReference>
<dbReference type="SUPFAM" id="SSF55785">
    <property type="entry name" value="PYP-like sensor domain (PAS domain)"/>
    <property type="match status" value="1"/>
</dbReference>
<dbReference type="Pfam" id="PF13426">
    <property type="entry name" value="PAS_9"/>
    <property type="match status" value="1"/>
</dbReference>
<dbReference type="GO" id="GO:0016301">
    <property type="term" value="F:kinase activity"/>
    <property type="evidence" value="ECO:0007669"/>
    <property type="project" value="UniProtKB-KW"/>
</dbReference>
<evidence type="ECO:0000256" key="4">
    <source>
        <dbReference type="ARBA" id="ARBA00022777"/>
    </source>
</evidence>